<name>A0A290Z301_9PSEU</name>
<gene>
    <name evidence="4" type="ORF">CNX65_08790</name>
</gene>
<dbReference type="InterPro" id="IPR020471">
    <property type="entry name" value="AKR"/>
</dbReference>
<dbReference type="InterPro" id="IPR023210">
    <property type="entry name" value="NADP_OxRdtase_dom"/>
</dbReference>
<feature type="region of interest" description="Disordered" evidence="2">
    <location>
        <begin position="322"/>
        <end position="341"/>
    </location>
</feature>
<evidence type="ECO:0000259" key="3">
    <source>
        <dbReference type="Pfam" id="PF00248"/>
    </source>
</evidence>
<feature type="domain" description="NADP-dependent oxidoreductase" evidence="3">
    <location>
        <begin position="19"/>
        <end position="314"/>
    </location>
</feature>
<proteinExistence type="predicted"/>
<dbReference type="Gene3D" id="3.20.20.100">
    <property type="entry name" value="NADP-dependent oxidoreductase domain"/>
    <property type="match status" value="1"/>
</dbReference>
<reference evidence="4" key="1">
    <citation type="submission" date="2017-09" db="EMBL/GenBank/DDBJ databases">
        <title>Complete Genome Sequence of ansamitocin-producing Bacterium Actinosynnema pretiosum X47.</title>
        <authorList>
            <person name="Cao G."/>
            <person name="Zong G."/>
            <person name="Zhong C."/>
            <person name="Fu J."/>
        </authorList>
    </citation>
    <scope>NUCLEOTIDE SEQUENCE [LARGE SCALE GENOMIC DNA]</scope>
    <source>
        <strain evidence="4">X47</strain>
    </source>
</reference>
<evidence type="ECO:0000256" key="1">
    <source>
        <dbReference type="ARBA" id="ARBA00023002"/>
    </source>
</evidence>
<dbReference type="GO" id="GO:0016491">
    <property type="term" value="F:oxidoreductase activity"/>
    <property type="evidence" value="ECO:0007669"/>
    <property type="project" value="UniProtKB-KW"/>
</dbReference>
<evidence type="ECO:0000313" key="5">
    <source>
        <dbReference type="Proteomes" id="UP000218505"/>
    </source>
</evidence>
<accession>A0A290Z301</accession>
<dbReference type="AlphaFoldDB" id="A0A290Z301"/>
<dbReference type="EMBL" id="CP023445">
    <property type="protein sequence ID" value="ATE53372.1"/>
    <property type="molecule type" value="Genomic_DNA"/>
</dbReference>
<dbReference type="KEGG" id="apre:CNX65_08790"/>
<dbReference type="PRINTS" id="PR00069">
    <property type="entry name" value="ALDKETRDTASE"/>
</dbReference>
<sequence>MGDAVEYRPFGRTGVRVSPLTLGAMQFGDANREDGVRVIHRALDAGVNTIDTADVYQAGQSEQVVGAALAGRRDSVFLATKFHGAMGEDPNQRGNSRRWVARAVEDSLRRLGTDWIDLYQVHRPDPDTDFEETLSALTDLVRAGKIRYIGTSTFPASEVVEGQWIAERRGLARPVAEQPPYSILARGVEREVLPVARRYGMAVLPWSPLAGGWLGGGYRRGVERAETPRMGGRPEWFSTTEPRHAERMDALDALTALADGAGITLAHLALAFVIRHPVVTSAIIGPRTLEHLEKSLGAADVVLSDDVLDEIDRIVPPGFSLPQGDFGYDPPSISDASTRRR</sequence>
<evidence type="ECO:0000256" key="2">
    <source>
        <dbReference type="SAM" id="MobiDB-lite"/>
    </source>
</evidence>
<protein>
    <submittedName>
        <fullName evidence="4">Aldo/keto reductase</fullName>
    </submittedName>
</protein>
<dbReference type="PANTHER" id="PTHR43364">
    <property type="entry name" value="NADH-SPECIFIC METHYLGLYOXAL REDUCTASE-RELATED"/>
    <property type="match status" value="1"/>
</dbReference>
<keyword evidence="1" id="KW-0560">Oxidoreductase</keyword>
<dbReference type="GO" id="GO:0005829">
    <property type="term" value="C:cytosol"/>
    <property type="evidence" value="ECO:0007669"/>
    <property type="project" value="TreeGrafter"/>
</dbReference>
<keyword evidence="5" id="KW-1185">Reference proteome</keyword>
<dbReference type="PANTHER" id="PTHR43364:SF4">
    <property type="entry name" value="NAD(P)-LINKED OXIDOREDUCTASE SUPERFAMILY PROTEIN"/>
    <property type="match status" value="1"/>
</dbReference>
<evidence type="ECO:0000313" key="4">
    <source>
        <dbReference type="EMBL" id="ATE53372.1"/>
    </source>
</evidence>
<dbReference type="FunFam" id="3.20.20.100:FF:000004">
    <property type="entry name" value="Oxidoreductase, aldo/keto reductase"/>
    <property type="match status" value="1"/>
</dbReference>
<organism evidence="4 5">
    <name type="scientific">Actinosynnema pretiosum</name>
    <dbReference type="NCBI Taxonomy" id="42197"/>
    <lineage>
        <taxon>Bacteria</taxon>
        <taxon>Bacillati</taxon>
        <taxon>Actinomycetota</taxon>
        <taxon>Actinomycetes</taxon>
        <taxon>Pseudonocardiales</taxon>
        <taxon>Pseudonocardiaceae</taxon>
        <taxon>Actinosynnema</taxon>
    </lineage>
</organism>
<dbReference type="InterPro" id="IPR050523">
    <property type="entry name" value="AKR_Detox_Biosynth"/>
</dbReference>
<dbReference type="SUPFAM" id="SSF51430">
    <property type="entry name" value="NAD(P)-linked oxidoreductase"/>
    <property type="match status" value="1"/>
</dbReference>
<dbReference type="Pfam" id="PF00248">
    <property type="entry name" value="Aldo_ket_red"/>
    <property type="match status" value="1"/>
</dbReference>
<dbReference type="InterPro" id="IPR036812">
    <property type="entry name" value="NAD(P)_OxRdtase_dom_sf"/>
</dbReference>
<dbReference type="Proteomes" id="UP000218505">
    <property type="component" value="Chromosome"/>
</dbReference>